<dbReference type="Pfam" id="PF02371">
    <property type="entry name" value="Transposase_20"/>
    <property type="match status" value="1"/>
</dbReference>
<dbReference type="PANTHER" id="PTHR33055">
    <property type="entry name" value="TRANSPOSASE FOR INSERTION SEQUENCE ELEMENT IS1111A"/>
    <property type="match status" value="1"/>
</dbReference>
<protein>
    <submittedName>
        <fullName evidence="2">IS110 family transposase</fullName>
    </submittedName>
</protein>
<organism evidence="2 3">
    <name type="scientific">Saccharobesus litoralis</name>
    <dbReference type="NCBI Taxonomy" id="2172099"/>
    <lineage>
        <taxon>Bacteria</taxon>
        <taxon>Pseudomonadati</taxon>
        <taxon>Pseudomonadota</taxon>
        <taxon>Gammaproteobacteria</taxon>
        <taxon>Alteromonadales</taxon>
        <taxon>Alteromonadaceae</taxon>
        <taxon>Saccharobesus</taxon>
    </lineage>
</organism>
<dbReference type="InterPro" id="IPR047650">
    <property type="entry name" value="Transpos_IS110"/>
</dbReference>
<reference evidence="2 3" key="1">
    <citation type="submission" date="2018-01" db="EMBL/GenBank/DDBJ databases">
        <title>Genome sequence of a Cantenovulum-like bacteria.</title>
        <authorList>
            <person name="Tan W.R."/>
            <person name="Lau N.-S."/>
            <person name="Go F."/>
            <person name="Amirul A.-A.A."/>
        </authorList>
    </citation>
    <scope>NUCLEOTIDE SEQUENCE [LARGE SCALE GENOMIC DNA]</scope>
    <source>
        <strain evidence="2 3">CCB-QB4</strain>
    </source>
</reference>
<feature type="domain" description="Transposase IS116/IS110/IS902 C-terminal" evidence="1">
    <location>
        <begin position="249"/>
        <end position="326"/>
    </location>
</feature>
<accession>A0A2S0VMJ7</accession>
<dbReference type="GO" id="GO:0004803">
    <property type="term" value="F:transposase activity"/>
    <property type="evidence" value="ECO:0007669"/>
    <property type="project" value="InterPro"/>
</dbReference>
<gene>
    <name evidence="2" type="ORF">C2869_02885</name>
</gene>
<evidence type="ECO:0000313" key="2">
    <source>
        <dbReference type="EMBL" id="AWB65444.1"/>
    </source>
</evidence>
<dbReference type="EMBL" id="CP026604">
    <property type="protein sequence ID" value="AWB65444.1"/>
    <property type="molecule type" value="Genomic_DNA"/>
</dbReference>
<dbReference type="AlphaFoldDB" id="A0A2S0VMJ7"/>
<dbReference type="GO" id="GO:0006313">
    <property type="term" value="P:DNA transposition"/>
    <property type="evidence" value="ECO:0007669"/>
    <property type="project" value="InterPro"/>
</dbReference>
<sequence>MNTVLQDKDNANSNILYLAFELSAKSWKLGFSNKVKLRQKTIDAGDWNSLLAEIELAKEKLKCTPDCPVFSCYEAGRDGFWIHRALEKENITNYVIDSAAIEVNRRQRQVKSDGVDVKALNRLLIRYCSGDLTAMRPVRVPTVEQEDKRRLQRERGRLIEERGAHSTRIKSLLFLHGIRLANIKDLKTLLPKLKGAVTGYDIPVDTKNELQREYERYVMVDNQVKELEALQKERVTQAQDGSMEKQIEQMMQLKAVGWQTSWYLVAEFFSWRDFKNAKQVGSCAGLTPTPYDSGDSQREQGISKAGNKRVRKVMIEFAWLWLRYQKGSKLSQWFKERFDKGSKRMRRVGIVALARKLLVALWRYLEHGVIPEGAQLTEG</sequence>
<evidence type="ECO:0000259" key="1">
    <source>
        <dbReference type="Pfam" id="PF02371"/>
    </source>
</evidence>
<dbReference type="OrthoDB" id="5289737at2"/>
<keyword evidence="3" id="KW-1185">Reference proteome</keyword>
<dbReference type="InterPro" id="IPR003346">
    <property type="entry name" value="Transposase_20"/>
</dbReference>
<dbReference type="NCBIfam" id="NF033542">
    <property type="entry name" value="transpos_IS110"/>
    <property type="match status" value="1"/>
</dbReference>
<evidence type="ECO:0000313" key="3">
    <source>
        <dbReference type="Proteomes" id="UP000244441"/>
    </source>
</evidence>
<dbReference type="RefSeq" id="WP_108601520.1">
    <property type="nucleotide sequence ID" value="NZ_CP026604.1"/>
</dbReference>
<dbReference type="Proteomes" id="UP000244441">
    <property type="component" value="Chromosome"/>
</dbReference>
<proteinExistence type="predicted"/>
<dbReference type="GO" id="GO:0003677">
    <property type="term" value="F:DNA binding"/>
    <property type="evidence" value="ECO:0007669"/>
    <property type="project" value="InterPro"/>
</dbReference>
<dbReference type="PANTHER" id="PTHR33055:SF3">
    <property type="entry name" value="PUTATIVE TRANSPOSASE FOR IS117-RELATED"/>
    <property type="match status" value="1"/>
</dbReference>
<dbReference type="KEGG" id="cate:C2869_02885"/>
<name>A0A2S0VMJ7_9ALTE</name>